<keyword evidence="5 7" id="KW-0472">Membrane</keyword>
<accession>A0A5B9E7E5</accession>
<dbReference type="InterPro" id="IPR017800">
    <property type="entry name" value="ADOP"/>
</dbReference>
<dbReference type="OrthoDB" id="127329at2"/>
<dbReference type="PANTHER" id="PTHR30572">
    <property type="entry name" value="MEMBRANE COMPONENT OF TRANSPORTER-RELATED"/>
    <property type="match status" value="1"/>
</dbReference>
<feature type="transmembrane region" description="Helical" evidence="7">
    <location>
        <begin position="362"/>
        <end position="384"/>
    </location>
</feature>
<dbReference type="InterPro" id="IPR025857">
    <property type="entry name" value="MacB_PCD"/>
</dbReference>
<comment type="subcellular location">
    <subcellularLocation>
        <location evidence="1">Cell membrane</location>
        <topology evidence="1">Multi-pass membrane protein</topology>
    </subcellularLocation>
</comment>
<protein>
    <submittedName>
        <fullName evidence="10">ABC transporter permease</fullName>
    </submittedName>
</protein>
<feature type="transmembrane region" description="Helical" evidence="7">
    <location>
        <begin position="57"/>
        <end position="81"/>
    </location>
</feature>
<evidence type="ECO:0000256" key="6">
    <source>
        <dbReference type="ARBA" id="ARBA00038076"/>
    </source>
</evidence>
<evidence type="ECO:0000256" key="4">
    <source>
        <dbReference type="ARBA" id="ARBA00022989"/>
    </source>
</evidence>
<evidence type="ECO:0000313" key="10">
    <source>
        <dbReference type="EMBL" id="QEE28152.1"/>
    </source>
</evidence>
<keyword evidence="4 7" id="KW-1133">Transmembrane helix</keyword>
<dbReference type="Pfam" id="PF12704">
    <property type="entry name" value="MacB_PCD"/>
    <property type="match status" value="2"/>
</dbReference>
<feature type="transmembrane region" description="Helical" evidence="7">
    <location>
        <begin position="306"/>
        <end position="330"/>
    </location>
</feature>
<evidence type="ECO:0000256" key="5">
    <source>
        <dbReference type="ARBA" id="ARBA00023136"/>
    </source>
</evidence>
<dbReference type="InterPro" id="IPR050250">
    <property type="entry name" value="Macrolide_Exporter_MacB"/>
</dbReference>
<evidence type="ECO:0000256" key="2">
    <source>
        <dbReference type="ARBA" id="ARBA00022475"/>
    </source>
</evidence>
<feature type="domain" description="ABC3 transporter permease C-terminal" evidence="8">
    <location>
        <begin position="314"/>
        <end position="428"/>
    </location>
</feature>
<dbReference type="AlphaFoldDB" id="A0A5B9E7E5"/>
<comment type="similarity">
    <text evidence="6">Belongs to the ABC-4 integral membrane protein family.</text>
</comment>
<feature type="transmembrane region" description="Helical" evidence="7">
    <location>
        <begin position="452"/>
        <end position="472"/>
    </location>
</feature>
<dbReference type="Proteomes" id="UP000321820">
    <property type="component" value="Chromosome"/>
</dbReference>
<name>A0A5B9E7E5_9BACT</name>
<evidence type="ECO:0000259" key="9">
    <source>
        <dbReference type="Pfam" id="PF12704"/>
    </source>
</evidence>
<gene>
    <name evidence="10" type="ORF">FTW19_09185</name>
</gene>
<dbReference type="GO" id="GO:0005886">
    <property type="term" value="C:plasma membrane"/>
    <property type="evidence" value="ECO:0007669"/>
    <property type="project" value="UniProtKB-SubCell"/>
</dbReference>
<evidence type="ECO:0000259" key="8">
    <source>
        <dbReference type="Pfam" id="PF02687"/>
    </source>
</evidence>
<dbReference type="KEGG" id="talb:FTW19_09185"/>
<dbReference type="NCBIfam" id="TIGR03434">
    <property type="entry name" value="ADOP"/>
    <property type="match status" value="1"/>
</dbReference>
<evidence type="ECO:0000256" key="3">
    <source>
        <dbReference type="ARBA" id="ARBA00022692"/>
    </source>
</evidence>
<dbReference type="EMBL" id="CP042806">
    <property type="protein sequence ID" value="QEE28152.1"/>
    <property type="molecule type" value="Genomic_DNA"/>
</dbReference>
<keyword evidence="3 7" id="KW-0812">Transmembrane</keyword>
<organism evidence="10 11">
    <name type="scientific">Terriglobus albidus</name>
    <dbReference type="NCBI Taxonomy" id="1592106"/>
    <lineage>
        <taxon>Bacteria</taxon>
        <taxon>Pseudomonadati</taxon>
        <taxon>Acidobacteriota</taxon>
        <taxon>Terriglobia</taxon>
        <taxon>Terriglobales</taxon>
        <taxon>Acidobacteriaceae</taxon>
        <taxon>Terriglobus</taxon>
    </lineage>
</organism>
<dbReference type="Pfam" id="PF02687">
    <property type="entry name" value="FtsX"/>
    <property type="match status" value="2"/>
</dbReference>
<evidence type="ECO:0000313" key="11">
    <source>
        <dbReference type="Proteomes" id="UP000321820"/>
    </source>
</evidence>
<feature type="domain" description="MacB-like periplasmic core" evidence="9">
    <location>
        <begin position="506"/>
        <end position="671"/>
    </location>
</feature>
<keyword evidence="2" id="KW-1003">Cell membrane</keyword>
<sequence length="842" mass="90570">MDLGRPIRTKVFTISQRYAYKTSGLTSHPAEETQMERLLRDVRFGVRSLLRSPRFSVGAVLTLSLGIGVSTAMFSVIHSVLLKAWPVQDSSRLIVVSQRQANGNSNLFSTRDFLEWKQKGGLLAQMGAHVSWAFNLSGSGAQPERVAGGEVSYEWLPALGVQPMLGRLFSPQEDVAGAGGFVVLSSALWKGRYGANPDIIGKPIQLNGAPYTVVGVMPAGFNGFTGKELLWTPLQLHPGSGVSSSSTLHWLSGLVRLPDGVSLAQARSELDSIAARLHRQDPGGDEGFGVDLQTLNDAFTRNVRPALLMLMGCVCFVLLIACANVANLLLARGAARQREMAVRTALGASPFRIVRQLLTESVLLAGAGGVIGIGIAFLLLRGMLAIHPTSVPRIEEIGIDGMVLMFSFFVSVTVGILFGLVPAIDAARVDLNDSLREHGGTSGHRFGRNRSVLVILETALACMLLIGTGLALRSLWSLRSVKLGFAPEHVLTFRIAAPPLLSGSGISGFYHDVAERVRALPGVQSAAIARDLPLSGTDPSMPIDTEGKTSSAVPGEIVTRYRTVDEGYFHTLQIPLLQGRAFSQQDTSTSMSVAIVSESLARKYWPGESAVSKRIKPQFTGSLWCVVVGVAADVRHWGADVVIEPTAYYPYTQVPDSMRSLIEANMAIAIRSRMSQNDLLHSIHSAVANVNSQVPVYEVKAMDSMVADSDSLRNFDVLLLGGFSFLSLALAAVGVYAVMAYFVSQRTREIGIHIALGASSREVLRLILRQGARLAIVGSVVGVVGAFLLRKVMASFLYGLSANDPLILFTAPCMMVLVIVLACWLPARRATKIDPITALRYE</sequence>
<feature type="transmembrane region" description="Helical" evidence="7">
    <location>
        <begin position="806"/>
        <end position="825"/>
    </location>
</feature>
<dbReference type="PANTHER" id="PTHR30572:SF4">
    <property type="entry name" value="ABC TRANSPORTER PERMEASE YTRF"/>
    <property type="match status" value="1"/>
</dbReference>
<feature type="transmembrane region" description="Helical" evidence="7">
    <location>
        <begin position="717"/>
        <end position="743"/>
    </location>
</feature>
<feature type="transmembrane region" description="Helical" evidence="7">
    <location>
        <begin position="404"/>
        <end position="424"/>
    </location>
</feature>
<feature type="domain" description="MacB-like periplasmic core" evidence="9">
    <location>
        <begin position="56"/>
        <end position="272"/>
    </location>
</feature>
<reference evidence="10 11" key="1">
    <citation type="submission" date="2019-08" db="EMBL/GenBank/DDBJ databases">
        <title>Complete genome sequence of Terriglobus albidus strain ORNL.</title>
        <authorList>
            <person name="Podar M."/>
        </authorList>
    </citation>
    <scope>NUCLEOTIDE SEQUENCE [LARGE SCALE GENOMIC DNA]</scope>
    <source>
        <strain evidence="10 11">ORNL</strain>
    </source>
</reference>
<evidence type="ECO:0000256" key="1">
    <source>
        <dbReference type="ARBA" id="ARBA00004651"/>
    </source>
</evidence>
<feature type="domain" description="ABC3 transporter permease C-terminal" evidence="8">
    <location>
        <begin position="723"/>
        <end position="835"/>
    </location>
</feature>
<dbReference type="InterPro" id="IPR003838">
    <property type="entry name" value="ABC3_permease_C"/>
</dbReference>
<evidence type="ECO:0000256" key="7">
    <source>
        <dbReference type="SAM" id="Phobius"/>
    </source>
</evidence>
<proteinExistence type="inferred from homology"/>
<dbReference type="GO" id="GO:0022857">
    <property type="term" value="F:transmembrane transporter activity"/>
    <property type="evidence" value="ECO:0007669"/>
    <property type="project" value="TreeGrafter"/>
</dbReference>
<keyword evidence="11" id="KW-1185">Reference proteome</keyword>
<feature type="transmembrane region" description="Helical" evidence="7">
    <location>
        <begin position="774"/>
        <end position="800"/>
    </location>
</feature>